<organism evidence="2 3">
    <name type="scientific">Actinobacteria bacterium BACL2 MAG-120802-bin41</name>
    <dbReference type="NCBI Taxonomy" id="1655568"/>
    <lineage>
        <taxon>Bacteria</taxon>
        <taxon>Bacillati</taxon>
        <taxon>Actinomycetota</taxon>
        <taxon>Actinomycetes</taxon>
        <taxon>Actinomycetes incertae sedis</taxon>
        <taxon>ac1 cluster</taxon>
    </lineage>
</organism>
<feature type="compositionally biased region" description="Basic residues" evidence="1">
    <location>
        <begin position="86"/>
        <end position="107"/>
    </location>
</feature>
<protein>
    <submittedName>
        <fullName evidence="2">Uncharacterized protein</fullName>
    </submittedName>
</protein>
<evidence type="ECO:0000313" key="2">
    <source>
        <dbReference type="EMBL" id="KRO30680.1"/>
    </source>
</evidence>
<evidence type="ECO:0000313" key="3">
    <source>
        <dbReference type="Proteomes" id="UP000053941"/>
    </source>
</evidence>
<name>A0A0R2NXN4_9ACTN</name>
<evidence type="ECO:0000256" key="1">
    <source>
        <dbReference type="SAM" id="MobiDB-lite"/>
    </source>
</evidence>
<dbReference type="EMBL" id="LIAS01000075">
    <property type="protein sequence ID" value="KRO30680.1"/>
    <property type="molecule type" value="Genomic_DNA"/>
</dbReference>
<gene>
    <name evidence="2" type="ORF">ABR60_03390</name>
</gene>
<comment type="caution">
    <text evidence="2">The sequence shown here is derived from an EMBL/GenBank/DDBJ whole genome shotgun (WGS) entry which is preliminary data.</text>
</comment>
<dbReference type="AlphaFoldDB" id="A0A0R2NXN4"/>
<feature type="region of interest" description="Disordered" evidence="1">
    <location>
        <begin position="78"/>
        <end position="107"/>
    </location>
</feature>
<dbReference type="Proteomes" id="UP000053941">
    <property type="component" value="Unassembled WGS sequence"/>
</dbReference>
<accession>A0A0R2NXN4</accession>
<proteinExistence type="predicted"/>
<sequence length="107" mass="11834">MANDLLSALRTYLTKLSSGEKSPQEVAAALNHWAKESGEAIKARVEEEVKTSVKKMGFAKQEDLDRLAREVELLKTRLVTSPRGTKPVKKKAPVKKSATKKSVSKKK</sequence>
<reference evidence="2 3" key="1">
    <citation type="submission" date="2015-10" db="EMBL/GenBank/DDBJ databases">
        <title>Metagenome-Assembled Genomes uncover a global brackish microbiome.</title>
        <authorList>
            <person name="Hugerth L.W."/>
            <person name="Larsson J."/>
            <person name="Alneberg J."/>
            <person name="Lindh M.V."/>
            <person name="Legrand C."/>
            <person name="Pinhassi J."/>
            <person name="Andersson A.F."/>
        </authorList>
    </citation>
    <scope>NUCLEOTIDE SEQUENCE [LARGE SCALE GENOMIC DNA]</scope>
    <source>
        <strain evidence="2">BACL2 MAG-120802-bin41</strain>
    </source>
</reference>